<name>A0A1H7QBT2_9RHOB</name>
<dbReference type="CDD" id="cd03765">
    <property type="entry name" value="proteasome_beta_bacterial"/>
    <property type="match status" value="1"/>
</dbReference>
<dbReference type="InterPro" id="IPR001353">
    <property type="entry name" value="Proteasome_sua/b"/>
</dbReference>
<evidence type="ECO:0000313" key="1">
    <source>
        <dbReference type="EMBL" id="SEL45433.1"/>
    </source>
</evidence>
<dbReference type="GO" id="GO:0008233">
    <property type="term" value="F:peptidase activity"/>
    <property type="evidence" value="ECO:0007669"/>
    <property type="project" value="UniProtKB-KW"/>
</dbReference>
<reference evidence="1 2" key="1">
    <citation type="submission" date="2016-10" db="EMBL/GenBank/DDBJ databases">
        <authorList>
            <person name="de Groot N.N."/>
        </authorList>
    </citation>
    <scope>NUCLEOTIDE SEQUENCE [LARGE SCALE GENOMIC DNA]</scope>
    <source>
        <strain evidence="1 2">DSM 100674</strain>
    </source>
</reference>
<dbReference type="InterPro" id="IPR029055">
    <property type="entry name" value="Ntn_hydrolases_N"/>
</dbReference>
<sequence length="243" mass="26907">MTYCVGLCLDRGIVFMSDTRTNAGLDNISTFRKLHSWQIPEERALVLLTAGNLATTQAVISLLEERTKAHEERDPTILSVPSMFQAARLVAGTLRNVIDTHATTGQRADSSFNATMILGGQIKGGPPRLFLIYPEGNFIEASDETPFFQIGETKYGRPILVRAYERGMSFADAMKLLLVSFDSTIKANLSVGLPIDVCLYETDSLTLPGIRRIETDDPYFRRISDGWGDALKQAFESLPNPEI</sequence>
<keyword evidence="1" id="KW-0645">Protease</keyword>
<dbReference type="Proteomes" id="UP000199582">
    <property type="component" value="Unassembled WGS sequence"/>
</dbReference>
<dbReference type="GO" id="GO:0051603">
    <property type="term" value="P:proteolysis involved in protein catabolic process"/>
    <property type="evidence" value="ECO:0007669"/>
    <property type="project" value="InterPro"/>
</dbReference>
<dbReference type="SUPFAM" id="SSF56235">
    <property type="entry name" value="N-terminal nucleophile aminohydrolases (Ntn hydrolases)"/>
    <property type="match status" value="1"/>
</dbReference>
<dbReference type="InterPro" id="IPR016545">
    <property type="entry name" value="UCP009120_prtse"/>
</dbReference>
<dbReference type="AlphaFoldDB" id="A0A1H7QBT2"/>
<accession>A0A1H7QBT2</accession>
<dbReference type="RefSeq" id="WP_093035825.1">
    <property type="nucleotide sequence ID" value="NZ_FOAG01000005.1"/>
</dbReference>
<protein>
    <submittedName>
        <fullName evidence="1">Putative proteasome-type protease</fullName>
    </submittedName>
</protein>
<dbReference type="Pfam" id="PF00227">
    <property type="entry name" value="Proteasome"/>
    <property type="match status" value="1"/>
</dbReference>
<dbReference type="OrthoDB" id="9786336at2"/>
<gene>
    <name evidence="1" type="ORF">SAMN05443999_105229</name>
</gene>
<proteinExistence type="predicted"/>
<keyword evidence="1" id="KW-0378">Hydrolase</keyword>
<dbReference type="STRING" id="1287727.SAMN05443999_105229"/>
<keyword evidence="2" id="KW-1185">Reference proteome</keyword>
<dbReference type="PIRSF" id="PIRSF009120">
    <property type="entry name" value="UCP009120_prtse"/>
    <property type="match status" value="1"/>
</dbReference>
<evidence type="ECO:0000313" key="2">
    <source>
        <dbReference type="Proteomes" id="UP000199582"/>
    </source>
</evidence>
<keyword evidence="1" id="KW-0647">Proteasome</keyword>
<dbReference type="GO" id="GO:0005839">
    <property type="term" value="C:proteasome core complex"/>
    <property type="evidence" value="ECO:0007669"/>
    <property type="project" value="InterPro"/>
</dbReference>
<dbReference type="EMBL" id="FOAG01000005">
    <property type="protein sequence ID" value="SEL45433.1"/>
    <property type="molecule type" value="Genomic_DNA"/>
</dbReference>
<organism evidence="1 2">
    <name type="scientific">Roseovarius azorensis</name>
    <dbReference type="NCBI Taxonomy" id="1287727"/>
    <lineage>
        <taxon>Bacteria</taxon>
        <taxon>Pseudomonadati</taxon>
        <taxon>Pseudomonadota</taxon>
        <taxon>Alphaproteobacteria</taxon>
        <taxon>Rhodobacterales</taxon>
        <taxon>Roseobacteraceae</taxon>
        <taxon>Roseovarius</taxon>
    </lineage>
</organism>
<dbReference type="Gene3D" id="3.60.20.10">
    <property type="entry name" value="Glutamine Phosphoribosylpyrophosphate, subunit 1, domain 1"/>
    <property type="match status" value="1"/>
</dbReference>